<sequence length="268" mass="29648">MSLGDFLTDGPAPVSWADDDIALPSAPMAVEGAPMAIGRMSLADAPERRDHGGRREYGALAVDFPTGPPFTAFVGNLPFETDEAKLRELFGEGVEDVRLIRDRDTDRLRGFGYVEFKTLDALKKAVAMDGVDAGGRALRVGVSEARQEDRLAGVSTWRRADAVEPSSAFGPRSSSGYGRAPRELREPREPREPLEPTAAETVSDWRMHKEPPPAAEPRRAPYSSGRFSRTSSGDAPEDTRNWRTEPREPLPPREPREPRETREPRESR</sequence>
<feature type="non-terminal residue" evidence="1">
    <location>
        <position position="268"/>
    </location>
</feature>
<accession>A0ACC1JQW8</accession>
<gene>
    <name evidence="1" type="primary">TIF3</name>
    <name evidence="1" type="ORF">IWQ57_004731</name>
</gene>
<evidence type="ECO:0000313" key="2">
    <source>
        <dbReference type="Proteomes" id="UP001140234"/>
    </source>
</evidence>
<organism evidence="1 2">
    <name type="scientific">Coemansia nantahalensis</name>
    <dbReference type="NCBI Taxonomy" id="2789366"/>
    <lineage>
        <taxon>Eukaryota</taxon>
        <taxon>Fungi</taxon>
        <taxon>Fungi incertae sedis</taxon>
        <taxon>Zoopagomycota</taxon>
        <taxon>Kickxellomycotina</taxon>
        <taxon>Kickxellomycetes</taxon>
        <taxon>Kickxellales</taxon>
        <taxon>Kickxellaceae</taxon>
        <taxon>Coemansia</taxon>
    </lineage>
</organism>
<evidence type="ECO:0000313" key="1">
    <source>
        <dbReference type="EMBL" id="KAJ2765558.1"/>
    </source>
</evidence>
<keyword evidence="1" id="KW-0396">Initiation factor</keyword>
<reference evidence="1" key="1">
    <citation type="submission" date="2022-07" db="EMBL/GenBank/DDBJ databases">
        <title>Phylogenomic reconstructions and comparative analyses of Kickxellomycotina fungi.</title>
        <authorList>
            <person name="Reynolds N.K."/>
            <person name="Stajich J.E."/>
            <person name="Barry K."/>
            <person name="Grigoriev I.V."/>
            <person name="Crous P."/>
            <person name="Smith M.E."/>
        </authorList>
    </citation>
    <scope>NUCLEOTIDE SEQUENCE</scope>
    <source>
        <strain evidence="1">CBS 109366</strain>
    </source>
</reference>
<keyword evidence="2" id="KW-1185">Reference proteome</keyword>
<comment type="caution">
    <text evidence="1">The sequence shown here is derived from an EMBL/GenBank/DDBJ whole genome shotgun (WGS) entry which is preliminary data.</text>
</comment>
<proteinExistence type="predicted"/>
<protein>
    <submittedName>
        <fullName evidence="1">Eukaryotic translation initiation factor 4B</fullName>
    </submittedName>
</protein>
<name>A0ACC1JQW8_9FUNG</name>
<dbReference type="EMBL" id="JANBUJ010001964">
    <property type="protein sequence ID" value="KAJ2765558.1"/>
    <property type="molecule type" value="Genomic_DNA"/>
</dbReference>
<dbReference type="Proteomes" id="UP001140234">
    <property type="component" value="Unassembled WGS sequence"/>
</dbReference>
<keyword evidence="1" id="KW-0648">Protein biosynthesis</keyword>